<feature type="region of interest" description="Disordered" evidence="1">
    <location>
        <begin position="65"/>
        <end position="138"/>
    </location>
</feature>
<feature type="compositionally biased region" description="Basic residues" evidence="1">
    <location>
        <begin position="129"/>
        <end position="138"/>
    </location>
</feature>
<sequence length="138" mass="15484">MIPACPPAPAKQYRFCRRVNKDSLKDGPACARRLNLQDDVIDDHLNLPIQHYLIIQIHLCTRTSHLPVPGAPRKPKNKISKIHNSSKKLSPKRLEFLDSEGDSNKEAGDTDSDKEAGDSGYESPNHLPLQRHVRSLTC</sequence>
<accession>A0AAV3ZDS9</accession>
<feature type="compositionally biased region" description="Basic and acidic residues" evidence="1">
    <location>
        <begin position="92"/>
        <end position="117"/>
    </location>
</feature>
<feature type="compositionally biased region" description="Basic residues" evidence="1">
    <location>
        <begin position="73"/>
        <end position="91"/>
    </location>
</feature>
<dbReference type="AlphaFoldDB" id="A0AAV3ZDS9"/>
<name>A0AAV3ZDS9_9GAST</name>
<evidence type="ECO:0000256" key="1">
    <source>
        <dbReference type="SAM" id="MobiDB-lite"/>
    </source>
</evidence>
<protein>
    <submittedName>
        <fullName evidence="2">Uncharacterized protein</fullName>
    </submittedName>
</protein>
<keyword evidence="3" id="KW-1185">Reference proteome</keyword>
<gene>
    <name evidence="2" type="ORF">PoB_001921500</name>
</gene>
<dbReference type="EMBL" id="BLXT01002287">
    <property type="protein sequence ID" value="GFN92709.1"/>
    <property type="molecule type" value="Genomic_DNA"/>
</dbReference>
<dbReference type="Proteomes" id="UP000735302">
    <property type="component" value="Unassembled WGS sequence"/>
</dbReference>
<evidence type="ECO:0000313" key="2">
    <source>
        <dbReference type="EMBL" id="GFN92709.1"/>
    </source>
</evidence>
<evidence type="ECO:0000313" key="3">
    <source>
        <dbReference type="Proteomes" id="UP000735302"/>
    </source>
</evidence>
<comment type="caution">
    <text evidence="2">The sequence shown here is derived from an EMBL/GenBank/DDBJ whole genome shotgun (WGS) entry which is preliminary data.</text>
</comment>
<proteinExistence type="predicted"/>
<organism evidence="2 3">
    <name type="scientific">Plakobranchus ocellatus</name>
    <dbReference type="NCBI Taxonomy" id="259542"/>
    <lineage>
        <taxon>Eukaryota</taxon>
        <taxon>Metazoa</taxon>
        <taxon>Spiralia</taxon>
        <taxon>Lophotrochozoa</taxon>
        <taxon>Mollusca</taxon>
        <taxon>Gastropoda</taxon>
        <taxon>Heterobranchia</taxon>
        <taxon>Euthyneura</taxon>
        <taxon>Panpulmonata</taxon>
        <taxon>Sacoglossa</taxon>
        <taxon>Placobranchoidea</taxon>
        <taxon>Plakobranchidae</taxon>
        <taxon>Plakobranchus</taxon>
    </lineage>
</organism>
<reference evidence="2 3" key="1">
    <citation type="journal article" date="2021" name="Elife">
        <title>Chloroplast acquisition without the gene transfer in kleptoplastic sea slugs, Plakobranchus ocellatus.</title>
        <authorList>
            <person name="Maeda T."/>
            <person name="Takahashi S."/>
            <person name="Yoshida T."/>
            <person name="Shimamura S."/>
            <person name="Takaki Y."/>
            <person name="Nagai Y."/>
            <person name="Toyoda A."/>
            <person name="Suzuki Y."/>
            <person name="Arimoto A."/>
            <person name="Ishii H."/>
            <person name="Satoh N."/>
            <person name="Nishiyama T."/>
            <person name="Hasebe M."/>
            <person name="Maruyama T."/>
            <person name="Minagawa J."/>
            <person name="Obokata J."/>
            <person name="Shigenobu S."/>
        </authorList>
    </citation>
    <scope>NUCLEOTIDE SEQUENCE [LARGE SCALE GENOMIC DNA]</scope>
</reference>